<keyword evidence="2" id="KW-1185">Reference proteome</keyword>
<accession>A0ACD4NTN8</accession>
<evidence type="ECO:0000313" key="2">
    <source>
        <dbReference type="Proteomes" id="UP001163223"/>
    </source>
</evidence>
<name>A0ACD4NTN8_9HYPH</name>
<evidence type="ECO:0000313" key="1">
    <source>
        <dbReference type="EMBL" id="WAJ30216.1"/>
    </source>
</evidence>
<organism evidence="1 2">
    <name type="scientific">Antarcticirhabdus aurantiaca</name>
    <dbReference type="NCBI Taxonomy" id="2606717"/>
    <lineage>
        <taxon>Bacteria</taxon>
        <taxon>Pseudomonadati</taxon>
        <taxon>Pseudomonadota</taxon>
        <taxon>Alphaproteobacteria</taxon>
        <taxon>Hyphomicrobiales</taxon>
        <taxon>Aurantimonadaceae</taxon>
        <taxon>Antarcticirhabdus</taxon>
    </lineage>
</organism>
<protein>
    <submittedName>
        <fullName evidence="1">Methyl-accepting chemotaxis protein</fullName>
    </submittedName>
</protein>
<sequence length="576" mass="60022">MSIKFKLIAGFALLLVLNGLAAAVGLSNLKASQDSFVAFSSETVNNQLELKTVRAYISDVGRLVNMLDVIEDDAKFTDYSQTATERAAKALDLVTGLEARVDADQRPALQDLAAALRDYGAKAQTAVDLYTAAHKGSDPSALAKASAIARDQLAPAMSAMVDMISTATDAQEAAAAAAIADKQAAYESAWWQMLGICVLTLVIGGSAGWAVTRRIGQGLGFVQFCMKTIGDGDIAEPIVVHAKDEIGDVLHAMNGMTERLRQVVGAVRLSSSQVASGSALSAQTAEQLSSGSTEQAAASEQASAAVEEMTANVRQNADNAAQTEKIAAQANVNAEKTGTAVAQSVEAMRTIAEKITVVQEIARQTDLLALNAAIEAARAGSHGKGFAVVASEVRKLAERSQQAAAEIGELSVSTLQVSEEAGEMLQRLVPDIRRTAELVGEISAACREQSIGIEQINQAIQQLDQVTQQNAGAANEMTATAGELSAEAEALNERAGFFRIDAQAPMAAAIRQPMPRAAAPAPASSAAPARQDVRALQARASGFQPARRPAASSRGVALDLDSDSGNDDAGFERMSG</sequence>
<dbReference type="EMBL" id="CP113520">
    <property type="protein sequence ID" value="WAJ30216.1"/>
    <property type="molecule type" value="Genomic_DNA"/>
</dbReference>
<gene>
    <name evidence="1" type="ORF">OXU80_08430</name>
</gene>
<reference evidence="1" key="1">
    <citation type="submission" date="2022-11" db="EMBL/GenBank/DDBJ databases">
        <title>beta-Carotene-producing bacterium, Jeongeuplla avenae sp. nov., alleviates the salt stress of Arabidopsis seedlings.</title>
        <authorList>
            <person name="Jiang L."/>
            <person name="Lee J."/>
        </authorList>
    </citation>
    <scope>NUCLEOTIDE SEQUENCE</scope>
    <source>
        <strain evidence="1">DY_R2A_6</strain>
    </source>
</reference>
<dbReference type="Proteomes" id="UP001163223">
    <property type="component" value="Chromosome"/>
</dbReference>
<proteinExistence type="predicted"/>